<organism evidence="4 5">
    <name type="scientific">Vibrio renipiscarius</name>
    <dbReference type="NCBI Taxonomy" id="1461322"/>
    <lineage>
        <taxon>Bacteria</taxon>
        <taxon>Pseudomonadati</taxon>
        <taxon>Pseudomonadota</taxon>
        <taxon>Gammaproteobacteria</taxon>
        <taxon>Vibrionales</taxon>
        <taxon>Vibrionaceae</taxon>
        <taxon>Vibrio</taxon>
    </lineage>
</organism>
<comment type="caution">
    <text evidence="4">The sequence shown here is derived from an EMBL/GenBank/DDBJ whole genome shotgun (WGS) entry which is preliminary data.</text>
</comment>
<dbReference type="RefSeq" id="WP_040987627.1">
    <property type="nucleotide sequence ID" value="NZ_JTKH01000006.1"/>
</dbReference>
<evidence type="ECO:0000256" key="3">
    <source>
        <dbReference type="SAM" id="SignalP"/>
    </source>
</evidence>
<dbReference type="Pfam" id="PF09829">
    <property type="entry name" value="DUF2057"/>
    <property type="match status" value="1"/>
</dbReference>
<dbReference type="InterPro" id="IPR018635">
    <property type="entry name" value="UPF0319"/>
</dbReference>
<dbReference type="PANTHER" id="PTHR38108">
    <property type="entry name" value="UPF0319 PROTEIN YCCT"/>
    <property type="match status" value="1"/>
</dbReference>
<reference evidence="4 5" key="1">
    <citation type="submission" date="2014-11" db="EMBL/GenBank/DDBJ databases">
        <title>Draft Genome Sequence of Vibrio piscirenalis strains CECT 8603T and CECT 8604, two marine Gammaproteobacterium isolated from cultured gilthead sea bream (Sparus aurata).</title>
        <authorList>
            <person name="Arahal D.R."/>
            <person name="Rodrigo-Torres L."/>
            <person name="Lucena T."/>
            <person name="Pujalte M.J."/>
        </authorList>
    </citation>
    <scope>NUCLEOTIDE SEQUENCE [LARGE SCALE GENOMIC DNA]</scope>
    <source>
        <strain evidence="4 5">DCR 1-4-2</strain>
    </source>
</reference>
<accession>A0A0C2NLU0</accession>
<keyword evidence="2 3" id="KW-0732">Signal</keyword>
<dbReference type="EMBL" id="JTKH01000006">
    <property type="protein sequence ID" value="KII80461.1"/>
    <property type="molecule type" value="Genomic_DNA"/>
</dbReference>
<dbReference type="Proteomes" id="UP000031672">
    <property type="component" value="Unassembled WGS sequence"/>
</dbReference>
<protein>
    <submittedName>
        <fullName evidence="4">Uncharacterized protein</fullName>
    </submittedName>
</protein>
<accession>A0A0C2KIW9</accession>
<feature type="chain" id="PRO_5009758733" evidence="3">
    <location>
        <begin position="22"/>
        <end position="256"/>
    </location>
</feature>
<proteinExistence type="inferred from homology"/>
<name>A0A0C2KIW9_9VIBR</name>
<dbReference type="AlphaFoldDB" id="A0A0C2KIW9"/>
<keyword evidence="5" id="KW-1185">Reference proteome</keyword>
<dbReference type="PANTHER" id="PTHR38108:SF1">
    <property type="entry name" value="UPF0319 PROTEIN YCCT"/>
    <property type="match status" value="1"/>
</dbReference>
<feature type="signal peptide" evidence="3">
    <location>
        <begin position="1"/>
        <end position="21"/>
    </location>
</feature>
<dbReference type="OrthoDB" id="6214057at2"/>
<evidence type="ECO:0000256" key="2">
    <source>
        <dbReference type="ARBA" id="ARBA00022729"/>
    </source>
</evidence>
<evidence type="ECO:0000313" key="5">
    <source>
        <dbReference type="Proteomes" id="UP000031672"/>
    </source>
</evidence>
<comment type="similarity">
    <text evidence="1">Belongs to the UPF0319 family.</text>
</comment>
<evidence type="ECO:0000313" key="4">
    <source>
        <dbReference type="EMBL" id="KII80461.1"/>
    </source>
</evidence>
<gene>
    <name evidence="4" type="ORF">OJ16_03815</name>
</gene>
<evidence type="ECO:0000256" key="1">
    <source>
        <dbReference type="ARBA" id="ARBA00008490"/>
    </source>
</evidence>
<sequence length="256" mass="28379">MKVIKTLLAIGVMTASFAPHAEVGLNFHRDLSPIIVNGEGMGYALFSNSEHTLDNGTNQIVFRMSRLIENGGERDKFNSDAFVLSFDAEDIDLRLEPVMRVLRGSDGIEFNRNPKVALVDEAGNHIKFTIDTLPAGKALIRDYEKDLVNYNKVNGIATEQAELAVVQAVAATEAAPVVKVVTVNTGEVGPVSMIQYWMEKATPVENDKFMTWAFENRALDSVKPIEGSQALNMLGYWYSEAKVDERKKILAWLISQ</sequence>
<dbReference type="STRING" id="1461322.OJ16_03815"/>